<dbReference type="AlphaFoldDB" id="A0A7S4AKM8"/>
<name>A0A7S4AKM8_9STRA</name>
<evidence type="ECO:0000256" key="2">
    <source>
        <dbReference type="SAM" id="SignalP"/>
    </source>
</evidence>
<gene>
    <name evidence="3" type="ORF">PAUS00366_LOCUS11272</name>
</gene>
<feature type="compositionally biased region" description="Polar residues" evidence="1">
    <location>
        <begin position="171"/>
        <end position="180"/>
    </location>
</feature>
<protein>
    <submittedName>
        <fullName evidence="3">Uncharacterized protein</fullName>
    </submittedName>
</protein>
<reference evidence="3" key="1">
    <citation type="submission" date="2021-01" db="EMBL/GenBank/DDBJ databases">
        <authorList>
            <person name="Corre E."/>
            <person name="Pelletier E."/>
            <person name="Niang G."/>
            <person name="Scheremetjew M."/>
            <person name="Finn R."/>
            <person name="Kale V."/>
            <person name="Holt S."/>
            <person name="Cochrane G."/>
            <person name="Meng A."/>
            <person name="Brown T."/>
            <person name="Cohen L."/>
        </authorList>
    </citation>
    <scope>NUCLEOTIDE SEQUENCE</scope>
    <source>
        <strain evidence="3">10249 10 AB</strain>
    </source>
</reference>
<feature type="signal peptide" evidence="2">
    <location>
        <begin position="1"/>
        <end position="20"/>
    </location>
</feature>
<feature type="compositionally biased region" description="Basic and acidic residues" evidence="1">
    <location>
        <begin position="158"/>
        <end position="170"/>
    </location>
</feature>
<dbReference type="PROSITE" id="PS51257">
    <property type="entry name" value="PROKAR_LIPOPROTEIN"/>
    <property type="match status" value="1"/>
</dbReference>
<feature type="region of interest" description="Disordered" evidence="1">
    <location>
        <begin position="158"/>
        <end position="180"/>
    </location>
</feature>
<keyword evidence="2" id="KW-0732">Signal</keyword>
<evidence type="ECO:0000313" key="3">
    <source>
        <dbReference type="EMBL" id="CAE0718518.1"/>
    </source>
</evidence>
<proteinExistence type="predicted"/>
<organism evidence="3">
    <name type="scientific">Pseudo-nitzschia australis</name>
    <dbReference type="NCBI Taxonomy" id="44445"/>
    <lineage>
        <taxon>Eukaryota</taxon>
        <taxon>Sar</taxon>
        <taxon>Stramenopiles</taxon>
        <taxon>Ochrophyta</taxon>
        <taxon>Bacillariophyta</taxon>
        <taxon>Bacillariophyceae</taxon>
        <taxon>Bacillariophycidae</taxon>
        <taxon>Bacillariales</taxon>
        <taxon>Bacillariaceae</taxon>
        <taxon>Pseudo-nitzschia</taxon>
    </lineage>
</organism>
<feature type="chain" id="PRO_5030818360" evidence="2">
    <location>
        <begin position="21"/>
        <end position="180"/>
    </location>
</feature>
<accession>A0A7S4AKM8</accession>
<sequence length="180" mass="20217">MHGRLYLLANYCTLFACSLSFQKLYYNGDDKVFPFLTAIINVHKGEVTGITWDDACVFCGSDECEDNTFRYDGEIATKEEARQPVGGCYNTVERCQSSKKAECDLILYVVWTGTDSKGRDMMSSANRFSAFPAQSWGDRLNLGMPNWMKDTSDWMKDIDVNPFDNDKADESNPSGGTNSN</sequence>
<dbReference type="EMBL" id="HBIX01015523">
    <property type="protein sequence ID" value="CAE0718518.1"/>
    <property type="molecule type" value="Transcribed_RNA"/>
</dbReference>
<evidence type="ECO:0000256" key="1">
    <source>
        <dbReference type="SAM" id="MobiDB-lite"/>
    </source>
</evidence>